<dbReference type="RefSeq" id="XP_033767722.1">
    <property type="nucleotide sequence ID" value="XM_033911831.1"/>
</dbReference>
<dbReference type="GeneID" id="54632075"/>
<keyword evidence="5 7" id="KW-0472">Membrane</keyword>
<dbReference type="VEuPathDB" id="FungiDB:SPAR_K03070"/>
<evidence type="ECO:0000256" key="2">
    <source>
        <dbReference type="ARBA" id="ARBA00008335"/>
    </source>
</evidence>
<dbReference type="InterPro" id="IPR020846">
    <property type="entry name" value="MFS_dom"/>
</dbReference>
<evidence type="ECO:0000256" key="3">
    <source>
        <dbReference type="ARBA" id="ARBA00022692"/>
    </source>
</evidence>
<gene>
    <name evidence="9" type="primary">VBA5</name>
    <name evidence="9" type="ORF">SPAR_K03070</name>
</gene>
<dbReference type="Gene3D" id="1.20.1250.20">
    <property type="entry name" value="MFS general substrate transporter like domains"/>
    <property type="match status" value="2"/>
</dbReference>
<feature type="compositionally biased region" description="Polar residues" evidence="6">
    <location>
        <begin position="1"/>
        <end position="10"/>
    </location>
</feature>
<reference evidence="9" key="2">
    <citation type="submission" date="2020-01" db="EMBL/GenBank/DDBJ databases">
        <title>Population-level Yeast Reference Genomes.</title>
        <authorList>
            <person name="Yue J.-X."/>
        </authorList>
    </citation>
    <scope>NUCLEOTIDE SEQUENCE</scope>
    <source>
        <strain evidence="9">CBS432</strain>
    </source>
</reference>
<dbReference type="SUPFAM" id="SSF103473">
    <property type="entry name" value="MFS general substrate transporter"/>
    <property type="match status" value="1"/>
</dbReference>
<dbReference type="InterPro" id="IPR036259">
    <property type="entry name" value="MFS_trans_sf"/>
</dbReference>
<feature type="transmembrane region" description="Helical" evidence="7">
    <location>
        <begin position="161"/>
        <end position="180"/>
    </location>
</feature>
<dbReference type="PROSITE" id="PS50850">
    <property type="entry name" value="MFS"/>
    <property type="match status" value="1"/>
</dbReference>
<feature type="transmembrane region" description="Helical" evidence="7">
    <location>
        <begin position="372"/>
        <end position="391"/>
    </location>
</feature>
<evidence type="ECO:0000256" key="4">
    <source>
        <dbReference type="ARBA" id="ARBA00022989"/>
    </source>
</evidence>
<comment type="subcellular location">
    <subcellularLocation>
        <location evidence="1">Membrane</location>
        <topology evidence="1">Multi-pass membrane protein</topology>
    </subcellularLocation>
</comment>
<feature type="transmembrane region" description="Helical" evidence="7">
    <location>
        <begin position="34"/>
        <end position="61"/>
    </location>
</feature>
<feature type="transmembrane region" description="Helical" evidence="7">
    <location>
        <begin position="543"/>
        <end position="561"/>
    </location>
</feature>
<feature type="transmembrane region" description="Helical" evidence="7">
    <location>
        <begin position="403"/>
        <end position="421"/>
    </location>
</feature>
<evidence type="ECO:0000259" key="8">
    <source>
        <dbReference type="PROSITE" id="PS50850"/>
    </source>
</evidence>
<feature type="transmembrane region" description="Helical" evidence="7">
    <location>
        <begin position="255"/>
        <end position="276"/>
    </location>
</feature>
<evidence type="ECO:0000256" key="5">
    <source>
        <dbReference type="ARBA" id="ARBA00023136"/>
    </source>
</evidence>
<accession>A0A8B8UVC3</accession>
<dbReference type="GO" id="GO:0022857">
    <property type="term" value="F:transmembrane transporter activity"/>
    <property type="evidence" value="ECO:0007669"/>
    <property type="project" value="InterPro"/>
</dbReference>
<evidence type="ECO:0000256" key="1">
    <source>
        <dbReference type="ARBA" id="ARBA00004141"/>
    </source>
</evidence>
<feature type="region of interest" description="Disordered" evidence="6">
    <location>
        <begin position="1"/>
        <end position="26"/>
    </location>
</feature>
<evidence type="ECO:0000256" key="6">
    <source>
        <dbReference type="SAM" id="MobiDB-lite"/>
    </source>
</evidence>
<reference evidence="9" key="1">
    <citation type="journal article" date="2017" name="Nat. Genet.">
        <title>Contrasting evolutionary genome dynamics between domesticated and wild yeasts.</title>
        <authorList>
            <person name="Yue J.X."/>
            <person name="Li J."/>
            <person name="Aigrain L."/>
            <person name="Hallin J."/>
            <person name="Persson K."/>
            <person name="Oliver K."/>
            <person name="Bergstrom A."/>
            <person name="Coupland P."/>
            <person name="Warringer J."/>
            <person name="Lagomarsino M.C."/>
            <person name="Fischer G."/>
            <person name="Durbin R."/>
            <person name="Liti G."/>
        </authorList>
    </citation>
    <scope>NUCLEOTIDE SEQUENCE</scope>
    <source>
        <strain evidence="9">CBS432</strain>
    </source>
</reference>
<dbReference type="PANTHER" id="PTHR23501">
    <property type="entry name" value="MAJOR FACILITATOR SUPERFAMILY"/>
    <property type="match status" value="1"/>
</dbReference>
<feature type="domain" description="Major facilitator superfamily (MFS) profile" evidence="8">
    <location>
        <begin position="39"/>
        <end position="566"/>
    </location>
</feature>
<feature type="transmembrane region" description="Helical" evidence="7">
    <location>
        <begin position="475"/>
        <end position="497"/>
    </location>
</feature>
<dbReference type="FunFam" id="1.20.1250.20:FF:000373">
    <property type="entry name" value="Vacuolar basic amino acid transporter"/>
    <property type="match status" value="1"/>
</dbReference>
<reference evidence="9" key="4">
    <citation type="submission" date="2025-08" db="UniProtKB">
        <authorList>
            <consortium name="RefSeq"/>
        </authorList>
    </citation>
    <scope>IDENTIFICATION</scope>
    <source>
        <strain evidence="9">CBS432</strain>
    </source>
</reference>
<feature type="transmembrane region" description="Helical" evidence="7">
    <location>
        <begin position="73"/>
        <end position="93"/>
    </location>
</feature>
<dbReference type="Pfam" id="PF07690">
    <property type="entry name" value="MFS_1"/>
    <property type="match status" value="1"/>
</dbReference>
<feature type="transmembrane region" description="Helical" evidence="7">
    <location>
        <begin position="192"/>
        <end position="212"/>
    </location>
</feature>
<dbReference type="PANTHER" id="PTHR23501:SF198">
    <property type="entry name" value="AZOLE RESISTANCE PROTEIN 1-RELATED"/>
    <property type="match status" value="1"/>
</dbReference>
<dbReference type="AlphaFoldDB" id="A0A8B8UVC3"/>
<evidence type="ECO:0000313" key="9">
    <source>
        <dbReference type="RefSeq" id="XP_033767722.1"/>
    </source>
</evidence>
<feature type="transmembrane region" description="Helical" evidence="7">
    <location>
        <begin position="433"/>
        <end position="454"/>
    </location>
</feature>
<feature type="transmembrane region" description="Helical" evidence="7">
    <location>
        <begin position="288"/>
        <end position="309"/>
    </location>
</feature>
<comment type="similarity">
    <text evidence="2">Belongs to the major facilitator superfamily.</text>
</comment>
<reference evidence="9" key="3">
    <citation type="submission" date="2025-07" db="EMBL/GenBank/DDBJ databases">
        <authorList>
            <consortium name="NCBI Genome Project"/>
        </authorList>
    </citation>
    <scope>NUCLEOTIDE SEQUENCE</scope>
    <source>
        <strain evidence="9">CBS432</strain>
    </source>
</reference>
<feature type="transmembrane region" description="Helical" evidence="7">
    <location>
        <begin position="129"/>
        <end position="149"/>
    </location>
</feature>
<dbReference type="GO" id="GO:0005886">
    <property type="term" value="C:plasma membrane"/>
    <property type="evidence" value="ECO:0007669"/>
    <property type="project" value="TreeGrafter"/>
</dbReference>
<dbReference type="CDD" id="cd17502">
    <property type="entry name" value="MFS_Azr1_MDR_like"/>
    <property type="match status" value="1"/>
</dbReference>
<dbReference type="KEGG" id="spao:SPAR_K03070"/>
<keyword evidence="3 7" id="KW-0812">Transmembrane</keyword>
<name>A0A8B8UVC3_SACPA</name>
<sequence length="582" mass="63623">MKETKYSSQPEIEEACDSDASLNAKSSNDPPMRLSLYLCLASLTLVLFITALDILIVGTIIDVVAAQFGNYSKTGWLVTGYSLPNAILSLIWGRFASIIGFQHSLILAILIFEAGSLIAALASSMNMLIVGRVVAGVGGSGLQTLCFVIGCTMVGERSRPLVISILSCAFAVAAIVGPIIGGAFTTHVTWRWCFYINLPIGGLAIIMFLLTYKGENKSILQQTKDIMGKISSFEFGKFRKQVNSKRVMNGIIFKFDFFGFSFCSAGLVLFLLGLTFGGNKYSWNSGQVITYLVLGTLLFMFSLVYDFFIFNKFNPEPDNISYRPLLLKRLIAKPAVIIVNMVTFLLCTGYNGQMIYSVQFFQLIFASSAWKAGLHLIPIVITNVIAAIASGVITKKLGLVKPLLMFGGFLGVIGAGLMTLMKNNSTRSTQIGVLLLPGFSLGFALQASLMSAQLQINKDRPEASMDFIEITAFNTFMKSLGTTLGGVLSTTVFSASLHNKVSQARLEPYVGKTVDDMILYRLQNYDGSHSTIGNILSDSIENVFWMDLGFYALGFLFCIFSSNKKLIIPKKNPTPEDNIEDK</sequence>
<dbReference type="InterPro" id="IPR011701">
    <property type="entry name" value="MFS"/>
</dbReference>
<proteinExistence type="inferred from homology"/>
<keyword evidence="4 7" id="KW-1133">Transmembrane helix</keyword>
<evidence type="ECO:0000256" key="7">
    <source>
        <dbReference type="SAM" id="Phobius"/>
    </source>
</evidence>
<feature type="transmembrane region" description="Helical" evidence="7">
    <location>
        <begin position="105"/>
        <end position="123"/>
    </location>
</feature>
<feature type="transmembrane region" description="Helical" evidence="7">
    <location>
        <begin position="330"/>
        <end position="352"/>
    </location>
</feature>
<organism evidence="9">
    <name type="scientific">Saccharomyces paradoxus</name>
    <name type="common">Yeast</name>
    <name type="synonym">Saccharomyces douglasii</name>
    <dbReference type="NCBI Taxonomy" id="27291"/>
    <lineage>
        <taxon>Eukaryota</taxon>
        <taxon>Fungi</taxon>
        <taxon>Dikarya</taxon>
        <taxon>Ascomycota</taxon>
        <taxon>Saccharomycotina</taxon>
        <taxon>Saccharomycetes</taxon>
        <taxon>Saccharomycetales</taxon>
        <taxon>Saccharomycetaceae</taxon>
        <taxon>Saccharomyces</taxon>
    </lineage>
</organism>
<protein>
    <submittedName>
        <fullName evidence="9">Basic amino acid transporter</fullName>
    </submittedName>
</protein>
<dbReference type="OrthoDB" id="10021397at2759"/>